<keyword evidence="4" id="KW-0804">Transcription</keyword>
<protein>
    <submittedName>
        <fullName evidence="6">LysR family transcriptional regulator</fullName>
    </submittedName>
</protein>
<dbReference type="Gene3D" id="1.10.10.10">
    <property type="entry name" value="Winged helix-like DNA-binding domain superfamily/Winged helix DNA-binding domain"/>
    <property type="match status" value="1"/>
</dbReference>
<dbReference type="SUPFAM" id="SSF53850">
    <property type="entry name" value="Periplasmic binding protein-like II"/>
    <property type="match status" value="1"/>
</dbReference>
<dbReference type="EMBL" id="JAAAMJ010000026">
    <property type="protein sequence ID" value="NDV89069.1"/>
    <property type="molecule type" value="Genomic_DNA"/>
</dbReference>
<dbReference type="InterPro" id="IPR036388">
    <property type="entry name" value="WH-like_DNA-bd_sf"/>
</dbReference>
<evidence type="ECO:0000256" key="1">
    <source>
        <dbReference type="ARBA" id="ARBA00009437"/>
    </source>
</evidence>
<dbReference type="CDD" id="cd08414">
    <property type="entry name" value="PBP2_LTTR_aromatics_like"/>
    <property type="match status" value="1"/>
</dbReference>
<dbReference type="GO" id="GO:0003677">
    <property type="term" value="F:DNA binding"/>
    <property type="evidence" value="ECO:0007669"/>
    <property type="project" value="UniProtKB-KW"/>
</dbReference>
<name>A0A6L9MMI2_9HYPH</name>
<evidence type="ECO:0000313" key="7">
    <source>
        <dbReference type="Proteomes" id="UP000476332"/>
    </source>
</evidence>
<dbReference type="InterPro" id="IPR005119">
    <property type="entry name" value="LysR_subst-bd"/>
</dbReference>
<dbReference type="GO" id="GO:0003700">
    <property type="term" value="F:DNA-binding transcription factor activity"/>
    <property type="evidence" value="ECO:0007669"/>
    <property type="project" value="InterPro"/>
</dbReference>
<organism evidence="6 7">
    <name type="scientific">Aurantimonas aggregata</name>
    <dbReference type="NCBI Taxonomy" id="2047720"/>
    <lineage>
        <taxon>Bacteria</taxon>
        <taxon>Pseudomonadati</taxon>
        <taxon>Pseudomonadota</taxon>
        <taxon>Alphaproteobacteria</taxon>
        <taxon>Hyphomicrobiales</taxon>
        <taxon>Aurantimonadaceae</taxon>
        <taxon>Aurantimonas</taxon>
    </lineage>
</organism>
<dbReference type="FunFam" id="1.10.10.10:FF:000001">
    <property type="entry name" value="LysR family transcriptional regulator"/>
    <property type="match status" value="1"/>
</dbReference>
<sequence length="296" mass="32908">MELRHLRYFLSAAEHGSFRKAAGAMGVEQSAISRRIRDLEDRLGASLFQRRNHGVSLTHAGERFLQPARRTLRQLGEGSRVVEAIGRGETGHLRIGIFSSLASGFLAELIRAFRESHRSVRIDFVDGDPENHLAAIRQMQLDVAFLTGLSDQAGCETTLLWFERVFLAMPGEHPLNDREQITWTDLAGRRFIVSDVAPGQEIQDYLIQRLADLGQHPDIQQQHVGRDNLLTLVAHGSGLTVTSEATTAVTFPGVIYRPIAGETLPFSAVWSRHNDNPALRRLLSAARSAAKKQRHG</sequence>
<evidence type="ECO:0000259" key="5">
    <source>
        <dbReference type="PROSITE" id="PS50931"/>
    </source>
</evidence>
<dbReference type="PANTHER" id="PTHR30346:SF0">
    <property type="entry name" value="HCA OPERON TRANSCRIPTIONAL ACTIVATOR HCAR"/>
    <property type="match status" value="1"/>
</dbReference>
<reference evidence="6 7" key="1">
    <citation type="submission" date="2020-01" db="EMBL/GenBank/DDBJ databases">
        <title>Genomes of bacteria type strains.</title>
        <authorList>
            <person name="Chen J."/>
            <person name="Zhu S."/>
            <person name="Chen J."/>
        </authorList>
    </citation>
    <scope>NUCLEOTIDE SEQUENCE [LARGE SCALE GENOMIC DNA]</scope>
    <source>
        <strain evidence="6 7">KCTC 52919</strain>
    </source>
</reference>
<evidence type="ECO:0000256" key="2">
    <source>
        <dbReference type="ARBA" id="ARBA00023015"/>
    </source>
</evidence>
<dbReference type="InterPro" id="IPR036390">
    <property type="entry name" value="WH_DNA-bd_sf"/>
</dbReference>
<keyword evidence="3" id="KW-0238">DNA-binding</keyword>
<comment type="caution">
    <text evidence="6">The sequence shown here is derived from an EMBL/GenBank/DDBJ whole genome shotgun (WGS) entry which is preliminary data.</text>
</comment>
<evidence type="ECO:0000256" key="3">
    <source>
        <dbReference type="ARBA" id="ARBA00023125"/>
    </source>
</evidence>
<dbReference type="GO" id="GO:0032993">
    <property type="term" value="C:protein-DNA complex"/>
    <property type="evidence" value="ECO:0007669"/>
    <property type="project" value="TreeGrafter"/>
</dbReference>
<dbReference type="Proteomes" id="UP000476332">
    <property type="component" value="Unassembled WGS sequence"/>
</dbReference>
<dbReference type="Gene3D" id="3.40.190.10">
    <property type="entry name" value="Periplasmic binding protein-like II"/>
    <property type="match status" value="2"/>
</dbReference>
<evidence type="ECO:0000256" key="4">
    <source>
        <dbReference type="ARBA" id="ARBA00023163"/>
    </source>
</evidence>
<dbReference type="AlphaFoldDB" id="A0A6L9MMI2"/>
<dbReference type="SUPFAM" id="SSF46785">
    <property type="entry name" value="Winged helix' DNA-binding domain"/>
    <property type="match status" value="1"/>
</dbReference>
<dbReference type="Pfam" id="PF03466">
    <property type="entry name" value="LysR_substrate"/>
    <property type="match status" value="1"/>
</dbReference>
<dbReference type="PROSITE" id="PS50931">
    <property type="entry name" value="HTH_LYSR"/>
    <property type="match status" value="1"/>
</dbReference>
<gene>
    <name evidence="6" type="ORF">GTW51_20560</name>
</gene>
<dbReference type="Pfam" id="PF00126">
    <property type="entry name" value="HTH_1"/>
    <property type="match status" value="1"/>
</dbReference>
<dbReference type="PRINTS" id="PR00039">
    <property type="entry name" value="HTHLYSR"/>
</dbReference>
<evidence type="ECO:0000313" key="6">
    <source>
        <dbReference type="EMBL" id="NDV89069.1"/>
    </source>
</evidence>
<comment type="similarity">
    <text evidence="1">Belongs to the LysR transcriptional regulatory family.</text>
</comment>
<proteinExistence type="inferred from homology"/>
<keyword evidence="7" id="KW-1185">Reference proteome</keyword>
<feature type="domain" description="HTH lysR-type" evidence="5">
    <location>
        <begin position="1"/>
        <end position="58"/>
    </location>
</feature>
<accession>A0A6L9MMI2</accession>
<keyword evidence="2" id="KW-0805">Transcription regulation</keyword>
<dbReference type="PANTHER" id="PTHR30346">
    <property type="entry name" value="TRANSCRIPTIONAL DUAL REGULATOR HCAR-RELATED"/>
    <property type="match status" value="1"/>
</dbReference>
<dbReference type="InterPro" id="IPR000847">
    <property type="entry name" value="LysR_HTH_N"/>
</dbReference>